<accession>S8FP62</accession>
<dbReference type="Gene3D" id="2.60.120.260">
    <property type="entry name" value="Galactose-binding domain-like"/>
    <property type="match status" value="1"/>
</dbReference>
<dbReference type="EMBL" id="KE504151">
    <property type="protein sequence ID" value="EPT00090.1"/>
    <property type="molecule type" value="Genomic_DNA"/>
</dbReference>
<dbReference type="eggNOG" id="ENOG502SP6Y">
    <property type="taxonomic scope" value="Eukaryota"/>
</dbReference>
<evidence type="ECO:0000256" key="1">
    <source>
        <dbReference type="SAM" id="SignalP"/>
    </source>
</evidence>
<organism evidence="2 3">
    <name type="scientific">Fomitopsis schrenkii</name>
    <name type="common">Brown rot fungus</name>
    <dbReference type="NCBI Taxonomy" id="2126942"/>
    <lineage>
        <taxon>Eukaryota</taxon>
        <taxon>Fungi</taxon>
        <taxon>Dikarya</taxon>
        <taxon>Basidiomycota</taxon>
        <taxon>Agaricomycotina</taxon>
        <taxon>Agaricomycetes</taxon>
        <taxon>Polyporales</taxon>
        <taxon>Fomitopsis</taxon>
    </lineage>
</organism>
<sequence length="178" mass="19316">MRSWYLGALVYFTLQWLLVSASATNRTIDDTYGDPVTQFQVAYTANWNPGQSCTGCAVQPDPSQAFDGTWHDTTSNNPNSTSPHSATLKFNGTAIWVYCILANTAGTGVTIFTNASFELDGAIAGTYEHDPAPSQGPFLYNISVFSKTELSMAEHTLVMTAVQGSEPSLLLFDYAVYT</sequence>
<dbReference type="AlphaFoldDB" id="S8FP62"/>
<evidence type="ECO:0000313" key="2">
    <source>
        <dbReference type="EMBL" id="EPT00090.1"/>
    </source>
</evidence>
<dbReference type="HOGENOM" id="CLU_081164_0_1_1"/>
<keyword evidence="3" id="KW-1185">Reference proteome</keyword>
<reference evidence="2 3" key="1">
    <citation type="journal article" date="2012" name="Science">
        <title>The Paleozoic origin of enzymatic lignin decomposition reconstructed from 31 fungal genomes.</title>
        <authorList>
            <person name="Floudas D."/>
            <person name="Binder M."/>
            <person name="Riley R."/>
            <person name="Barry K."/>
            <person name="Blanchette R.A."/>
            <person name="Henrissat B."/>
            <person name="Martinez A.T."/>
            <person name="Otillar R."/>
            <person name="Spatafora J.W."/>
            <person name="Yadav J.S."/>
            <person name="Aerts A."/>
            <person name="Benoit I."/>
            <person name="Boyd A."/>
            <person name="Carlson A."/>
            <person name="Copeland A."/>
            <person name="Coutinho P.M."/>
            <person name="de Vries R.P."/>
            <person name="Ferreira P."/>
            <person name="Findley K."/>
            <person name="Foster B."/>
            <person name="Gaskell J."/>
            <person name="Glotzer D."/>
            <person name="Gorecki P."/>
            <person name="Heitman J."/>
            <person name="Hesse C."/>
            <person name="Hori C."/>
            <person name="Igarashi K."/>
            <person name="Jurgens J.A."/>
            <person name="Kallen N."/>
            <person name="Kersten P."/>
            <person name="Kohler A."/>
            <person name="Kuees U."/>
            <person name="Kumar T.K.A."/>
            <person name="Kuo A."/>
            <person name="LaButti K."/>
            <person name="Larrondo L.F."/>
            <person name="Lindquist E."/>
            <person name="Ling A."/>
            <person name="Lombard V."/>
            <person name="Lucas S."/>
            <person name="Lundell T."/>
            <person name="Martin R."/>
            <person name="McLaughlin D.J."/>
            <person name="Morgenstern I."/>
            <person name="Morin E."/>
            <person name="Murat C."/>
            <person name="Nagy L.G."/>
            <person name="Nolan M."/>
            <person name="Ohm R.A."/>
            <person name="Patyshakuliyeva A."/>
            <person name="Rokas A."/>
            <person name="Ruiz-Duenas F.J."/>
            <person name="Sabat G."/>
            <person name="Salamov A."/>
            <person name="Samejima M."/>
            <person name="Schmutz J."/>
            <person name="Slot J.C."/>
            <person name="St John F."/>
            <person name="Stenlid J."/>
            <person name="Sun H."/>
            <person name="Sun S."/>
            <person name="Syed K."/>
            <person name="Tsang A."/>
            <person name="Wiebenga A."/>
            <person name="Young D."/>
            <person name="Pisabarro A."/>
            <person name="Eastwood D.C."/>
            <person name="Martin F."/>
            <person name="Cullen D."/>
            <person name="Grigoriev I.V."/>
            <person name="Hibbett D.S."/>
        </authorList>
    </citation>
    <scope>NUCLEOTIDE SEQUENCE</scope>
    <source>
        <strain evidence="3">FP-58527</strain>
    </source>
</reference>
<gene>
    <name evidence="2" type="ORF">FOMPIDRAFT_1123150</name>
</gene>
<evidence type="ECO:0000313" key="3">
    <source>
        <dbReference type="Proteomes" id="UP000015241"/>
    </source>
</evidence>
<dbReference type="OrthoDB" id="3245657at2759"/>
<protein>
    <submittedName>
        <fullName evidence="2">Uncharacterized protein</fullName>
    </submittedName>
</protein>
<dbReference type="InParanoid" id="S8FP62"/>
<feature type="chain" id="PRO_5004564032" evidence="1">
    <location>
        <begin position="24"/>
        <end position="178"/>
    </location>
</feature>
<feature type="signal peptide" evidence="1">
    <location>
        <begin position="1"/>
        <end position="23"/>
    </location>
</feature>
<keyword evidence="1" id="KW-0732">Signal</keyword>
<name>S8FP62_FOMSC</name>
<proteinExistence type="predicted"/>
<dbReference type="Proteomes" id="UP000015241">
    <property type="component" value="Unassembled WGS sequence"/>
</dbReference>